<dbReference type="PANTHER" id="PTHR37716:SF1">
    <property type="entry name" value="OS07G0568900 PROTEIN"/>
    <property type="match status" value="1"/>
</dbReference>
<dbReference type="OrthoDB" id="780445at2759"/>
<dbReference type="EMBL" id="JAKUCV010006922">
    <property type="protein sequence ID" value="KAJ4825378.1"/>
    <property type="molecule type" value="Genomic_DNA"/>
</dbReference>
<comment type="caution">
    <text evidence="2">The sequence shown here is derived from an EMBL/GenBank/DDBJ whole genome shotgun (WGS) entry which is preliminary data.</text>
</comment>
<evidence type="ECO:0008006" key="4">
    <source>
        <dbReference type="Google" id="ProtNLM"/>
    </source>
</evidence>
<feature type="transmembrane region" description="Helical" evidence="1">
    <location>
        <begin position="138"/>
        <end position="161"/>
    </location>
</feature>
<keyword evidence="1" id="KW-1133">Transmembrane helix</keyword>
<organism evidence="2 3">
    <name type="scientific">Turnera subulata</name>
    <dbReference type="NCBI Taxonomy" id="218843"/>
    <lineage>
        <taxon>Eukaryota</taxon>
        <taxon>Viridiplantae</taxon>
        <taxon>Streptophyta</taxon>
        <taxon>Embryophyta</taxon>
        <taxon>Tracheophyta</taxon>
        <taxon>Spermatophyta</taxon>
        <taxon>Magnoliopsida</taxon>
        <taxon>eudicotyledons</taxon>
        <taxon>Gunneridae</taxon>
        <taxon>Pentapetalae</taxon>
        <taxon>rosids</taxon>
        <taxon>fabids</taxon>
        <taxon>Malpighiales</taxon>
        <taxon>Passifloraceae</taxon>
        <taxon>Turnera</taxon>
    </lineage>
</organism>
<dbReference type="Proteomes" id="UP001141552">
    <property type="component" value="Unassembled WGS sequence"/>
</dbReference>
<gene>
    <name evidence="2" type="ORF">Tsubulata_012531</name>
</gene>
<evidence type="ECO:0000313" key="2">
    <source>
        <dbReference type="EMBL" id="KAJ4825378.1"/>
    </source>
</evidence>
<accession>A0A9Q0F5J8</accession>
<evidence type="ECO:0000313" key="3">
    <source>
        <dbReference type="Proteomes" id="UP001141552"/>
    </source>
</evidence>
<sequence length="169" mass="18793">MVSIPYIQMLSLQTQSLSFCSKQTISIPRGTQPCFVASKKPVPRLPFRFSNGDGLVFKGTKTSQASSPPCAVHAVENDSQQYEIDPDQAKEALEMLDQQLQELSRKKLNPPKIKASDVKLTREQGAEEEEVEEIPTSVLVYGAAALFLFTIAYNIFFITVIKPSYDGPY</sequence>
<dbReference type="PANTHER" id="PTHR37716">
    <property type="entry name" value="OS07G0568900 PROTEIN"/>
    <property type="match status" value="1"/>
</dbReference>
<dbReference type="GO" id="GO:0009535">
    <property type="term" value="C:chloroplast thylakoid membrane"/>
    <property type="evidence" value="ECO:0007669"/>
    <property type="project" value="TreeGrafter"/>
</dbReference>
<keyword evidence="1" id="KW-0812">Transmembrane</keyword>
<reference evidence="2" key="2">
    <citation type="journal article" date="2023" name="Plants (Basel)">
        <title>Annotation of the Turnera subulata (Passifloraceae) Draft Genome Reveals the S-Locus Evolved after the Divergence of Turneroideae from Passifloroideae in a Stepwise Manner.</title>
        <authorList>
            <person name="Henning P.M."/>
            <person name="Roalson E.H."/>
            <person name="Mir W."/>
            <person name="McCubbin A.G."/>
            <person name="Shore J.S."/>
        </authorList>
    </citation>
    <scope>NUCLEOTIDE SEQUENCE</scope>
    <source>
        <strain evidence="2">F60SS</strain>
    </source>
</reference>
<reference evidence="2" key="1">
    <citation type="submission" date="2022-02" db="EMBL/GenBank/DDBJ databases">
        <authorList>
            <person name="Henning P.M."/>
            <person name="McCubbin A.G."/>
            <person name="Shore J.S."/>
        </authorList>
    </citation>
    <scope>NUCLEOTIDE SEQUENCE</scope>
    <source>
        <strain evidence="2">F60SS</strain>
        <tissue evidence="2">Leaves</tissue>
    </source>
</reference>
<protein>
    <recommendedName>
        <fullName evidence="4">Transmembrane protein</fullName>
    </recommendedName>
</protein>
<evidence type="ECO:0000256" key="1">
    <source>
        <dbReference type="SAM" id="Phobius"/>
    </source>
</evidence>
<dbReference type="AlphaFoldDB" id="A0A9Q0F5J8"/>
<proteinExistence type="predicted"/>
<keyword evidence="3" id="KW-1185">Reference proteome</keyword>
<keyword evidence="1" id="KW-0472">Membrane</keyword>
<name>A0A9Q0F5J8_9ROSI</name>